<evidence type="ECO:0000313" key="4">
    <source>
        <dbReference type="Proteomes" id="UP000179807"/>
    </source>
</evidence>
<reference evidence="3" key="1">
    <citation type="submission" date="2016-10" db="EMBL/GenBank/DDBJ databases">
        <authorList>
            <person name="Benchimol M."/>
            <person name="Almeida L.G."/>
            <person name="Vasconcelos A.T."/>
            <person name="Perreira-Neves A."/>
            <person name="Rosa I.A."/>
            <person name="Tasca T."/>
            <person name="Bogo M.R."/>
            <person name="de Souza W."/>
        </authorList>
    </citation>
    <scope>NUCLEOTIDE SEQUENCE [LARGE SCALE GENOMIC DNA]</scope>
    <source>
        <strain evidence="3">K</strain>
    </source>
</reference>
<gene>
    <name evidence="3" type="ORF">TRFO_07497</name>
</gene>
<feature type="region of interest" description="Disordered" evidence="2">
    <location>
        <begin position="1"/>
        <end position="76"/>
    </location>
</feature>
<dbReference type="OrthoDB" id="10628562at2759"/>
<proteinExistence type="predicted"/>
<evidence type="ECO:0000256" key="2">
    <source>
        <dbReference type="SAM" id="MobiDB-lite"/>
    </source>
</evidence>
<keyword evidence="4" id="KW-1185">Reference proteome</keyword>
<protein>
    <submittedName>
        <fullName evidence="3">Uncharacterized protein</fullName>
    </submittedName>
</protein>
<feature type="compositionally biased region" description="Polar residues" evidence="2">
    <location>
        <begin position="42"/>
        <end position="56"/>
    </location>
</feature>
<dbReference type="AlphaFoldDB" id="A0A1J4JWD2"/>
<dbReference type="VEuPathDB" id="TrichDB:TRFO_07497"/>
<feature type="coiled-coil region" evidence="1">
    <location>
        <begin position="268"/>
        <end position="431"/>
    </location>
</feature>
<keyword evidence="1" id="KW-0175">Coiled coil</keyword>
<name>A0A1J4JWD2_9EUKA</name>
<evidence type="ECO:0000256" key="1">
    <source>
        <dbReference type="SAM" id="Coils"/>
    </source>
</evidence>
<organism evidence="3 4">
    <name type="scientific">Tritrichomonas foetus</name>
    <dbReference type="NCBI Taxonomy" id="1144522"/>
    <lineage>
        <taxon>Eukaryota</taxon>
        <taxon>Metamonada</taxon>
        <taxon>Parabasalia</taxon>
        <taxon>Tritrichomonadida</taxon>
        <taxon>Tritrichomonadidae</taxon>
        <taxon>Tritrichomonas</taxon>
    </lineage>
</organism>
<comment type="caution">
    <text evidence="3">The sequence shown here is derived from an EMBL/GenBank/DDBJ whole genome shotgun (WGS) entry which is preliminary data.</text>
</comment>
<dbReference type="GeneID" id="94828417"/>
<dbReference type="RefSeq" id="XP_068354733.1">
    <property type="nucleotide sequence ID" value="XM_068493713.1"/>
</dbReference>
<sequence length="1018" mass="117647">MEKEWMKPPLPPLSESIITSGLVGGDYTPTDSIPPPQKKNRPTTMSLTSIAKTSPKTQTQRSPTRQSTSWRNSEQNSEIFNFATAKTSRIVTNEVAQTTLKSQRITRASSSMSTKAAQKVIPKVTNPIDPPPYVSPSYKPPPIEQFQIHSQRTSRLPPEPTILSSVPPVVPLDTNRKNLREEVSQIIHELDANIAASIPVATDDLSTEEQAELKARLLQLYNFSFNKLILQEKTSCTERALLLRRFHKFYNQLTVDIPVLMERIHKYTSEYDEKYDDLLQRSKELENTVEENSKENISLKDEVATLKRQLKVLTDSSNQKDIQISSNTFDLDFAKGQVTQLQFKLQSKSDRMKNLKRTVRKLEEENKNQLSQIETLTKSINEFQQGETGYIVMYHNEIAKTEKLTKRIQELEEKIEEMSNIEKNDQEVQTEQVDFSRTMPLVKKRRKDKDHDDVKVLRKSDVMLLKEENINKMSKSSKNQINVNINETCSPSVSKSIIEKPINYIHIEIQTDESGLQINEHKSNLHQVLSKSSLKSMKQSSDSFNSTKEPIDTIETIEHNDNKEKNQSKNEEDVDIGIKITDGRPKTVSRNIRYVNPKGYNINHEAIDELPDLFEIIMPFLSQPYVSPVDQELKIINAKAFSNIVTSEKPIVWAIQVIHNFMIDPFVRSIENQTRISTESIFVDWISRRYKLQHLIAQAMSDFSYVLISNRATSPYLSYFIEVLMGRYSFPQLCFLSTIYTFTHDFTFPKLSILIQDLTFDENIKIHIDCLERILSKCFTEALALKFVNTLGANPENPMVSYLDFLKRITDFFGEKHKHLYSQSKDLLMMCGCYDNHMISYDVFTKFFSLLGRNQNHNYKDSWRKALSRYEDKNSSMLKLSGILTVCAELKDPLMEMFEMPPLSGQVSRIKKFQSYISDLYLDILTRYANIIPHIFTKLPQPMVQKLKKYYENIRQALLRVDVGQSIYLYRIILTKIDHLIMKDRGFIPYNPNSSSDIISKLVEYIDRTEAVAFAMIS</sequence>
<evidence type="ECO:0000313" key="3">
    <source>
        <dbReference type="EMBL" id="OHT01597.1"/>
    </source>
</evidence>
<feature type="compositionally biased region" description="Low complexity" evidence="2">
    <location>
        <begin position="57"/>
        <end position="71"/>
    </location>
</feature>
<dbReference type="EMBL" id="MLAK01000904">
    <property type="protein sequence ID" value="OHT01597.1"/>
    <property type="molecule type" value="Genomic_DNA"/>
</dbReference>
<dbReference type="Proteomes" id="UP000179807">
    <property type="component" value="Unassembled WGS sequence"/>
</dbReference>
<accession>A0A1J4JWD2</accession>